<dbReference type="InterPro" id="IPR023606">
    <property type="entry name" value="CoA-Trfase_III_dom_1_sf"/>
</dbReference>
<accession>A0A5C4LZP5</accession>
<dbReference type="EMBL" id="VDFW01000018">
    <property type="protein sequence ID" value="TNC23775.1"/>
    <property type="molecule type" value="Genomic_DNA"/>
</dbReference>
<name>A0A5C4LZP5_9PSEU</name>
<dbReference type="InterPro" id="IPR050509">
    <property type="entry name" value="CoA-transferase_III"/>
</dbReference>
<dbReference type="InterPro" id="IPR003673">
    <property type="entry name" value="CoA-Trfase_fam_III"/>
</dbReference>
<keyword evidence="2" id="KW-1185">Reference proteome</keyword>
<dbReference type="InterPro" id="IPR044855">
    <property type="entry name" value="CoA-Trfase_III_dom3_sf"/>
</dbReference>
<evidence type="ECO:0000313" key="1">
    <source>
        <dbReference type="EMBL" id="TNC23775.1"/>
    </source>
</evidence>
<keyword evidence="1" id="KW-0808">Transferase</keyword>
<reference evidence="1 2" key="1">
    <citation type="submission" date="2019-06" db="EMBL/GenBank/DDBJ databases">
        <title>Amycolatopsis alkalitolerans sp. nov., isolated from Gastrodia elata Blume.</title>
        <authorList>
            <person name="Narsing Rao M.P."/>
            <person name="Li W.J."/>
        </authorList>
    </citation>
    <scope>NUCLEOTIDE SEQUENCE [LARGE SCALE GENOMIC DNA]</scope>
    <source>
        <strain evidence="1 2">SYSUP0005</strain>
    </source>
</reference>
<comment type="caution">
    <text evidence="1">The sequence shown here is derived from an EMBL/GenBank/DDBJ whole genome shotgun (WGS) entry which is preliminary data.</text>
</comment>
<dbReference type="PANTHER" id="PTHR48228">
    <property type="entry name" value="SUCCINYL-COA--D-CITRAMALATE COA-TRANSFERASE"/>
    <property type="match status" value="1"/>
</dbReference>
<dbReference type="Gene3D" id="3.40.50.10540">
    <property type="entry name" value="Crotonobetainyl-coa:carnitine coa-transferase, domain 1"/>
    <property type="match status" value="1"/>
</dbReference>
<sequence length="384" mass="40973">MSLPLDGLRVLSLAHQYPGPYATLILADLGADVVLVERPGAGDPARAFPGFHGALARGKRSVALDLKTDQGRDLLRALARRSDVVLDGFRPGILDRLGVGARELTEVRPDLVYVSVTGYGQGGPNETRPGHDLTYQAEAGMLYEHLPPASPPAPPSLALGDLASGLLTVQAVLLGLLRRERQGCGGWLDVSMFDALVSLLTAHIGPVLNKDGPPGFPYEPGYGVFATRDGRYLALGVAHEDHFWRALCAATGLTGELNLNARQRFDRHERLSAALADRIATRTCAEWEEIFTAADVPFGRVRGLGELPDVPHVRARKLISRLPGDGRWYVRQPLGVDGRWPGPRSGVPGLGAHTVEVLAETGVPQEDIDSAIASAAAIQHPGPG</sequence>
<protein>
    <submittedName>
        <fullName evidence="1">CoA transferase</fullName>
    </submittedName>
</protein>
<dbReference type="RefSeq" id="WP_139098415.1">
    <property type="nucleotide sequence ID" value="NZ_VDFW01000018.1"/>
</dbReference>
<evidence type="ECO:0000313" key="2">
    <source>
        <dbReference type="Proteomes" id="UP000305546"/>
    </source>
</evidence>
<proteinExistence type="predicted"/>
<organism evidence="1 2">
    <name type="scientific">Amycolatopsis alkalitolerans</name>
    <dbReference type="NCBI Taxonomy" id="2547244"/>
    <lineage>
        <taxon>Bacteria</taxon>
        <taxon>Bacillati</taxon>
        <taxon>Actinomycetota</taxon>
        <taxon>Actinomycetes</taxon>
        <taxon>Pseudonocardiales</taxon>
        <taxon>Pseudonocardiaceae</taxon>
        <taxon>Amycolatopsis</taxon>
    </lineage>
</organism>
<gene>
    <name evidence="1" type="ORF">FG385_20695</name>
</gene>
<dbReference type="Proteomes" id="UP000305546">
    <property type="component" value="Unassembled WGS sequence"/>
</dbReference>
<dbReference type="AlphaFoldDB" id="A0A5C4LZP5"/>
<dbReference type="SUPFAM" id="SSF89796">
    <property type="entry name" value="CoA-transferase family III (CaiB/BaiF)"/>
    <property type="match status" value="1"/>
</dbReference>
<dbReference type="GO" id="GO:0016740">
    <property type="term" value="F:transferase activity"/>
    <property type="evidence" value="ECO:0007669"/>
    <property type="project" value="UniProtKB-KW"/>
</dbReference>
<dbReference type="PANTHER" id="PTHR48228:SF7">
    <property type="entry name" value="FATTY ACYL-COA TRANSFERASE RV3272-RELATED"/>
    <property type="match status" value="1"/>
</dbReference>
<dbReference type="OrthoDB" id="9797653at2"/>
<dbReference type="Pfam" id="PF02515">
    <property type="entry name" value="CoA_transf_3"/>
    <property type="match status" value="1"/>
</dbReference>
<dbReference type="Gene3D" id="3.30.1540.10">
    <property type="entry name" value="formyl-coa transferase, domain 3"/>
    <property type="match status" value="1"/>
</dbReference>